<feature type="non-terminal residue" evidence="2">
    <location>
        <position position="1"/>
    </location>
</feature>
<organism evidence="2 3">
    <name type="scientific">Trifolium medium</name>
    <dbReference type="NCBI Taxonomy" id="97028"/>
    <lineage>
        <taxon>Eukaryota</taxon>
        <taxon>Viridiplantae</taxon>
        <taxon>Streptophyta</taxon>
        <taxon>Embryophyta</taxon>
        <taxon>Tracheophyta</taxon>
        <taxon>Spermatophyta</taxon>
        <taxon>Magnoliopsida</taxon>
        <taxon>eudicotyledons</taxon>
        <taxon>Gunneridae</taxon>
        <taxon>Pentapetalae</taxon>
        <taxon>rosids</taxon>
        <taxon>fabids</taxon>
        <taxon>Fabales</taxon>
        <taxon>Fabaceae</taxon>
        <taxon>Papilionoideae</taxon>
        <taxon>50 kb inversion clade</taxon>
        <taxon>NPAAA clade</taxon>
        <taxon>Hologalegina</taxon>
        <taxon>IRL clade</taxon>
        <taxon>Trifolieae</taxon>
        <taxon>Trifolium</taxon>
    </lineage>
</organism>
<reference evidence="2 3" key="1">
    <citation type="journal article" date="2018" name="Front. Plant Sci.">
        <title>Red Clover (Trifolium pratense) and Zigzag Clover (T. medium) - A Picture of Genomic Similarities and Differences.</title>
        <authorList>
            <person name="Dluhosova J."/>
            <person name="Istvanek J."/>
            <person name="Nedelnik J."/>
            <person name="Repkova J."/>
        </authorList>
    </citation>
    <scope>NUCLEOTIDE SEQUENCE [LARGE SCALE GENOMIC DNA]</scope>
    <source>
        <strain evidence="3">cv. 10/8</strain>
        <tissue evidence="2">Leaf</tissue>
    </source>
</reference>
<dbReference type="Proteomes" id="UP000265520">
    <property type="component" value="Unassembled WGS sequence"/>
</dbReference>
<evidence type="ECO:0000313" key="2">
    <source>
        <dbReference type="EMBL" id="MCI79042.1"/>
    </source>
</evidence>
<evidence type="ECO:0000313" key="3">
    <source>
        <dbReference type="Proteomes" id="UP000265520"/>
    </source>
</evidence>
<feature type="compositionally biased region" description="Basic residues" evidence="1">
    <location>
        <begin position="47"/>
        <end position="57"/>
    </location>
</feature>
<keyword evidence="3" id="KW-1185">Reference proteome</keyword>
<proteinExistence type="predicted"/>
<feature type="region of interest" description="Disordered" evidence="1">
    <location>
        <begin position="1"/>
        <end position="57"/>
    </location>
</feature>
<comment type="caution">
    <text evidence="2">The sequence shown here is derived from an EMBL/GenBank/DDBJ whole genome shotgun (WGS) entry which is preliminary data.</text>
</comment>
<gene>
    <name evidence="2" type="ORF">A2U01_0100313</name>
</gene>
<protein>
    <submittedName>
        <fullName evidence="2">Uncharacterized protein</fullName>
    </submittedName>
</protein>
<evidence type="ECO:0000256" key="1">
    <source>
        <dbReference type="SAM" id="MobiDB-lite"/>
    </source>
</evidence>
<accession>A0A392UV90</accession>
<feature type="compositionally biased region" description="Basic and acidic residues" evidence="1">
    <location>
        <begin position="21"/>
        <end position="32"/>
    </location>
</feature>
<feature type="non-terminal residue" evidence="2">
    <location>
        <position position="57"/>
    </location>
</feature>
<dbReference type="EMBL" id="LXQA010964845">
    <property type="protein sequence ID" value="MCI79042.1"/>
    <property type="molecule type" value="Genomic_DNA"/>
</dbReference>
<name>A0A392UV90_9FABA</name>
<sequence length="57" mass="6222">KGKTDTANAGTAVATPKRKRADKEKTEKVVDGKKKKFEVRASGVVTKKPRTQKKKAP</sequence>
<dbReference type="AlphaFoldDB" id="A0A392UV90"/>